<dbReference type="Proteomes" id="UP001353858">
    <property type="component" value="Unassembled WGS sequence"/>
</dbReference>
<organism evidence="3 4">
    <name type="scientific">Aquatica leii</name>
    <dbReference type="NCBI Taxonomy" id="1421715"/>
    <lineage>
        <taxon>Eukaryota</taxon>
        <taxon>Metazoa</taxon>
        <taxon>Ecdysozoa</taxon>
        <taxon>Arthropoda</taxon>
        <taxon>Hexapoda</taxon>
        <taxon>Insecta</taxon>
        <taxon>Pterygota</taxon>
        <taxon>Neoptera</taxon>
        <taxon>Endopterygota</taxon>
        <taxon>Coleoptera</taxon>
        <taxon>Polyphaga</taxon>
        <taxon>Elateriformia</taxon>
        <taxon>Elateroidea</taxon>
        <taxon>Lampyridae</taxon>
        <taxon>Luciolinae</taxon>
        <taxon>Aquatica</taxon>
    </lineage>
</organism>
<feature type="domain" description="14-3-3" evidence="2">
    <location>
        <begin position="27"/>
        <end position="215"/>
    </location>
</feature>
<reference evidence="4" key="1">
    <citation type="submission" date="2023-01" db="EMBL/GenBank/DDBJ databases">
        <title>Key to firefly adult light organ development and bioluminescence: homeobox transcription factors regulate luciferase expression and transportation to peroxisome.</title>
        <authorList>
            <person name="Fu X."/>
        </authorList>
    </citation>
    <scope>NUCLEOTIDE SEQUENCE [LARGE SCALE GENOMIC DNA]</scope>
</reference>
<dbReference type="AlphaFoldDB" id="A0AAN7P136"/>
<accession>A0AAN7P136</accession>
<sequence>MELVEAKDSASYFILRAKKDFDHLRLEDARINMFCYIQDRRRLGPSERELFYHIFKYRIKDCRISIDNLTKGYSRYVTSKPNKELLKESISKLKKEIQTICILTESIIQNELLPYTFNYEARIFYTSTQGDCFRIMSQILPNEVTDVDKKMGFCAYHCAYHFAIDTLGPTDELRVSTGLKFALYYCTTLMNKKTAKKIYIKVIDSAKQMWQNNKTKAMIAKSTEDPVGNNVTSAAAGLDITDLFVPQCKCNETKDALLNEISKVQNAIDYNRRLIEQFITQMKREWDTIKIQVMSFNGQQKQQIDPLNSVFDELLPLTSIEDITICSELLEEGEKEKLFISKLSMIGESDEEEEEIEWHSDASSDNFVPELDPTLFEELDRDPQIADYVLVEFPNNEDIAFTKKKDIKMILLKPINYGTTKRQNSYYSFEIKFNLNI</sequence>
<dbReference type="EMBL" id="JARPUR010000008">
    <property type="protein sequence ID" value="KAK4871821.1"/>
    <property type="molecule type" value="Genomic_DNA"/>
</dbReference>
<comment type="similarity">
    <text evidence="1">Belongs to the 14-3-3 family.</text>
</comment>
<evidence type="ECO:0000259" key="2">
    <source>
        <dbReference type="Pfam" id="PF00244"/>
    </source>
</evidence>
<name>A0AAN7P136_9COLE</name>
<evidence type="ECO:0000313" key="4">
    <source>
        <dbReference type="Proteomes" id="UP001353858"/>
    </source>
</evidence>
<evidence type="ECO:0000313" key="3">
    <source>
        <dbReference type="EMBL" id="KAK4871821.1"/>
    </source>
</evidence>
<gene>
    <name evidence="3" type="ORF">RN001_015945</name>
</gene>
<dbReference type="InterPro" id="IPR023410">
    <property type="entry name" value="14-3-3_domain"/>
</dbReference>
<dbReference type="InterPro" id="IPR036815">
    <property type="entry name" value="14-3-3_dom_sf"/>
</dbReference>
<dbReference type="Gene3D" id="1.20.190.20">
    <property type="entry name" value="14-3-3 domain"/>
    <property type="match status" value="1"/>
</dbReference>
<comment type="caution">
    <text evidence="3">The sequence shown here is derived from an EMBL/GenBank/DDBJ whole genome shotgun (WGS) entry which is preliminary data.</text>
</comment>
<dbReference type="Pfam" id="PF00244">
    <property type="entry name" value="14-3-3"/>
    <property type="match status" value="1"/>
</dbReference>
<keyword evidence="4" id="KW-1185">Reference proteome</keyword>
<evidence type="ECO:0000256" key="1">
    <source>
        <dbReference type="ARBA" id="ARBA00006141"/>
    </source>
</evidence>
<proteinExistence type="inferred from homology"/>
<dbReference type="InterPro" id="IPR000308">
    <property type="entry name" value="14-3-3"/>
</dbReference>
<dbReference type="SUPFAM" id="SSF48445">
    <property type="entry name" value="14-3-3 protein"/>
    <property type="match status" value="1"/>
</dbReference>
<protein>
    <recommendedName>
        <fullName evidence="2">14-3-3 domain-containing protein</fullName>
    </recommendedName>
</protein>
<dbReference type="PRINTS" id="PR00305">
    <property type="entry name" value="1433ZETA"/>
</dbReference>